<proteinExistence type="predicted"/>
<dbReference type="GO" id="GO:0003677">
    <property type="term" value="F:DNA binding"/>
    <property type="evidence" value="ECO:0007669"/>
    <property type="project" value="InterPro"/>
</dbReference>
<comment type="caution">
    <text evidence="1">The sequence shown here is derived from an EMBL/GenBank/DDBJ whole genome shotgun (WGS) entry which is preliminary data.</text>
</comment>
<evidence type="ECO:0000313" key="2">
    <source>
        <dbReference type="Proteomes" id="UP000236220"/>
    </source>
</evidence>
<protein>
    <submittedName>
        <fullName evidence="1">Uncharacterized protein</fullName>
    </submittedName>
</protein>
<dbReference type="Proteomes" id="UP000236220">
    <property type="component" value="Unassembled WGS sequence"/>
</dbReference>
<dbReference type="AlphaFoldDB" id="A0A2K1Q0T2"/>
<organism evidence="1 2">
    <name type="scientific">Solilutibacter silvestris</name>
    <dbReference type="NCBI Taxonomy" id="1645665"/>
    <lineage>
        <taxon>Bacteria</taxon>
        <taxon>Pseudomonadati</taxon>
        <taxon>Pseudomonadota</taxon>
        <taxon>Gammaproteobacteria</taxon>
        <taxon>Lysobacterales</taxon>
        <taxon>Lysobacteraceae</taxon>
        <taxon>Solilutibacter</taxon>
    </lineage>
</organism>
<sequence>MQSVAFGGRIGDLETPVDMDFNTAVRTRTVINTLDCLYGSLLDAGKFDVFLKRFAEIAAADSAALFDFDLSRPHVLRFTTSAYDDATHARFIAAFPTIEDKLWWERSERQMTAGSVINGIDLASEHEIKATRYYRELLQPLDILHSAGVCGVMRQDAQCLLTINRSERRGPFGDDSMDILRAFAPHWVRYKQLEQRLAAGQRDLRGHRGLAVFELGVAFDVRRMNGPAEHCLAEGWLQRGPDSVLRMHDARSQSLWATCQRHAAATSNTCTVPVYGHHAEVVAYAALQPIVDTSLTPRRLLFVRPLQPTGNHGDLAATLRLSCGLTVSEANFAVALRRSETLADAAQVLGITVGTARQRLQEIFEKMDLHRQTELFQALDALAELNDHLYHRAEQPLH</sequence>
<dbReference type="SUPFAM" id="SSF46894">
    <property type="entry name" value="C-terminal effector domain of the bipartite response regulators"/>
    <property type="match status" value="1"/>
</dbReference>
<dbReference type="InterPro" id="IPR016032">
    <property type="entry name" value="Sig_transdc_resp-reg_C-effctor"/>
</dbReference>
<dbReference type="EMBL" id="NPZB01000001">
    <property type="protein sequence ID" value="PNS08634.1"/>
    <property type="molecule type" value="Genomic_DNA"/>
</dbReference>
<evidence type="ECO:0000313" key="1">
    <source>
        <dbReference type="EMBL" id="PNS08634.1"/>
    </source>
</evidence>
<name>A0A2K1Q0T2_9GAMM</name>
<keyword evidence="2" id="KW-1185">Reference proteome</keyword>
<dbReference type="GO" id="GO:0006355">
    <property type="term" value="P:regulation of DNA-templated transcription"/>
    <property type="evidence" value="ECO:0007669"/>
    <property type="project" value="InterPro"/>
</dbReference>
<accession>A0A2K1Q0T2</accession>
<reference evidence="1 2" key="1">
    <citation type="submission" date="2017-08" db="EMBL/GenBank/DDBJ databases">
        <title>Lysobacter sylvestris genome.</title>
        <authorList>
            <person name="Zhang D.-C."/>
            <person name="Albuquerque L."/>
            <person name="Franca L."/>
            <person name="Froufe H.J.C."/>
            <person name="Barroso C."/>
            <person name="Egas C."/>
            <person name="Da Costa M."/>
            <person name="Margesin R."/>
        </authorList>
    </citation>
    <scope>NUCLEOTIDE SEQUENCE [LARGE SCALE GENOMIC DNA]</scope>
    <source>
        <strain evidence="1 2">AM20-91</strain>
    </source>
</reference>
<gene>
    <name evidence="1" type="ORF">Lysil_0263</name>
</gene>